<keyword evidence="6 8" id="KW-1133">Transmembrane helix</keyword>
<feature type="transmembrane region" description="Helical" evidence="8">
    <location>
        <begin position="252"/>
        <end position="269"/>
    </location>
</feature>
<feature type="transmembrane region" description="Helical" evidence="8">
    <location>
        <begin position="164"/>
        <end position="195"/>
    </location>
</feature>
<feature type="transmembrane region" description="Helical" evidence="8">
    <location>
        <begin position="91"/>
        <end position="109"/>
    </location>
</feature>
<feature type="transmembrane region" description="Helical" evidence="8">
    <location>
        <begin position="290"/>
        <end position="309"/>
    </location>
</feature>
<evidence type="ECO:0000256" key="1">
    <source>
        <dbReference type="ARBA" id="ARBA00004651"/>
    </source>
</evidence>
<dbReference type="GO" id="GO:0010041">
    <property type="term" value="P:response to iron(III) ion"/>
    <property type="evidence" value="ECO:0007669"/>
    <property type="project" value="TreeGrafter"/>
</dbReference>
<protein>
    <recommendedName>
        <fullName evidence="11">Glycosyltransferase RgtA/B/C/D-like domain-containing protein</fullName>
    </recommendedName>
</protein>
<dbReference type="InterPro" id="IPR050297">
    <property type="entry name" value="LipidA_mod_glycosyltrf_83"/>
</dbReference>
<evidence type="ECO:0008006" key="11">
    <source>
        <dbReference type="Google" id="ProtNLM"/>
    </source>
</evidence>
<feature type="transmembrane region" description="Helical" evidence="8">
    <location>
        <begin position="342"/>
        <end position="359"/>
    </location>
</feature>
<evidence type="ECO:0000256" key="6">
    <source>
        <dbReference type="ARBA" id="ARBA00022989"/>
    </source>
</evidence>
<sequence length="493" mass="52963">MPNLSLIMRRVRRSDAGMSAAIFVVAFIVLYLGSWWPSYWSDEAATVAASGLPSQHLNELTAHKDAVHHVYYIIVQAWGAVFGFSEAATRGLSVIAAAAGAAGLAAIGGTLNGRAFGVTAASLFVAMPRTTWMAVEARSFALSAAAAIFATLALLIAARSGRVAWWIVYAATSLVAVYVFMYALLLLPVHGIYILVQQRARVRAFAAAFVAIVALAIPLVVRVEAQKSQISWLSEQANVSIWSVLVEPYFESSWLVASLFILGFTFALISAMRVSGWRAALPVGRSPEMFLGLLWAVVPLLALVIADAVAGPLYLARYLSFCVPGVALIAAGLVIRMTRRRTRALLVALVIVSAIPTYASQRASFSKNGGSDLREVATYLSAETEAGDAIYFDSRGPVTLRPRLAKLAYPDAFEDLDDVALRVPFYETGSFTDKTAPLAELGDDLAAVDRLWVASRRGVGLGAVDPDGVLERAGLKVSCVRDFNRTQVTLLTR</sequence>
<dbReference type="PANTHER" id="PTHR33908">
    <property type="entry name" value="MANNOSYLTRANSFERASE YKCB-RELATED"/>
    <property type="match status" value="1"/>
</dbReference>
<feature type="transmembrane region" description="Helical" evidence="8">
    <location>
        <begin position="16"/>
        <end position="36"/>
    </location>
</feature>
<evidence type="ECO:0000256" key="5">
    <source>
        <dbReference type="ARBA" id="ARBA00022692"/>
    </source>
</evidence>
<dbReference type="PANTHER" id="PTHR33908:SF3">
    <property type="entry name" value="UNDECAPRENYL PHOSPHATE-ALPHA-4-AMINO-4-DEOXY-L-ARABINOSE ARABINOSYL TRANSFERASE"/>
    <property type="match status" value="1"/>
</dbReference>
<dbReference type="GO" id="GO:0005886">
    <property type="term" value="C:plasma membrane"/>
    <property type="evidence" value="ECO:0007669"/>
    <property type="project" value="UniProtKB-SubCell"/>
</dbReference>
<dbReference type="EMBL" id="QWEA01000056">
    <property type="protein sequence ID" value="RIJ44406.1"/>
    <property type="molecule type" value="Genomic_DNA"/>
</dbReference>
<gene>
    <name evidence="9" type="ORF">DZF93_02935</name>
</gene>
<evidence type="ECO:0000313" key="9">
    <source>
        <dbReference type="EMBL" id="RIJ44406.1"/>
    </source>
</evidence>
<feature type="transmembrane region" description="Helical" evidence="8">
    <location>
        <begin position="202"/>
        <end position="221"/>
    </location>
</feature>
<keyword evidence="3" id="KW-0328">Glycosyltransferase</keyword>
<keyword evidence="7 8" id="KW-0472">Membrane</keyword>
<organism evidence="9 10">
    <name type="scientific">Clavibacter michiganensis subsp. insidiosus</name>
    <dbReference type="NCBI Taxonomy" id="33014"/>
    <lineage>
        <taxon>Bacteria</taxon>
        <taxon>Bacillati</taxon>
        <taxon>Actinomycetota</taxon>
        <taxon>Actinomycetes</taxon>
        <taxon>Micrococcales</taxon>
        <taxon>Microbacteriaceae</taxon>
        <taxon>Clavibacter</taxon>
    </lineage>
</organism>
<keyword evidence="2" id="KW-1003">Cell membrane</keyword>
<comment type="caution">
    <text evidence="9">The sequence shown here is derived from an EMBL/GenBank/DDBJ whole genome shotgun (WGS) entry which is preliminary data.</text>
</comment>
<dbReference type="AlphaFoldDB" id="A0A399SJW4"/>
<keyword evidence="4" id="KW-0808">Transferase</keyword>
<proteinExistence type="predicted"/>
<feature type="transmembrane region" description="Helical" evidence="8">
    <location>
        <begin position="315"/>
        <end position="335"/>
    </location>
</feature>
<evidence type="ECO:0000256" key="4">
    <source>
        <dbReference type="ARBA" id="ARBA00022679"/>
    </source>
</evidence>
<comment type="subcellular location">
    <subcellularLocation>
        <location evidence="1">Cell membrane</location>
        <topology evidence="1">Multi-pass membrane protein</topology>
    </subcellularLocation>
</comment>
<dbReference type="GO" id="GO:0009103">
    <property type="term" value="P:lipopolysaccharide biosynthetic process"/>
    <property type="evidence" value="ECO:0007669"/>
    <property type="project" value="UniProtKB-ARBA"/>
</dbReference>
<feature type="transmembrane region" description="Helical" evidence="8">
    <location>
        <begin position="139"/>
        <end position="158"/>
    </location>
</feature>
<evidence type="ECO:0000313" key="10">
    <source>
        <dbReference type="Proteomes" id="UP000266634"/>
    </source>
</evidence>
<evidence type="ECO:0000256" key="3">
    <source>
        <dbReference type="ARBA" id="ARBA00022676"/>
    </source>
</evidence>
<name>A0A399SJW4_9MICO</name>
<evidence type="ECO:0000256" key="8">
    <source>
        <dbReference type="SAM" id="Phobius"/>
    </source>
</evidence>
<evidence type="ECO:0000256" key="2">
    <source>
        <dbReference type="ARBA" id="ARBA00022475"/>
    </source>
</evidence>
<accession>A0A399SJW4</accession>
<keyword evidence="5 8" id="KW-0812">Transmembrane</keyword>
<dbReference type="GO" id="GO:0016763">
    <property type="term" value="F:pentosyltransferase activity"/>
    <property type="evidence" value="ECO:0007669"/>
    <property type="project" value="TreeGrafter"/>
</dbReference>
<dbReference type="Proteomes" id="UP000266634">
    <property type="component" value="Unassembled WGS sequence"/>
</dbReference>
<reference evidence="9 10" key="1">
    <citation type="submission" date="2018-08" db="EMBL/GenBank/DDBJ databases">
        <title>Genome Sequence of Clavibacter michiganensis Subspecies type strains, and the Atypical Peach-Colored Strains Isolated from Tomato.</title>
        <authorList>
            <person name="Osdaghi E."/>
            <person name="Portier P."/>
            <person name="Briand M."/>
            <person name="Jacques M.-A."/>
        </authorList>
    </citation>
    <scope>NUCLEOTIDE SEQUENCE [LARGE SCALE GENOMIC DNA]</scope>
    <source>
        <strain evidence="9 10">CFBP 6488</strain>
    </source>
</reference>
<evidence type="ECO:0000256" key="7">
    <source>
        <dbReference type="ARBA" id="ARBA00023136"/>
    </source>
</evidence>